<name>A0A9J6GWQ4_HAELO</name>
<reference evidence="2 3" key="1">
    <citation type="journal article" date="2020" name="Cell">
        <title>Large-Scale Comparative Analyses of Tick Genomes Elucidate Their Genetic Diversity and Vector Capacities.</title>
        <authorList>
            <consortium name="Tick Genome and Microbiome Consortium (TIGMIC)"/>
            <person name="Jia N."/>
            <person name="Wang J."/>
            <person name="Shi W."/>
            <person name="Du L."/>
            <person name="Sun Y."/>
            <person name="Zhan W."/>
            <person name="Jiang J.F."/>
            <person name="Wang Q."/>
            <person name="Zhang B."/>
            <person name="Ji P."/>
            <person name="Bell-Sakyi L."/>
            <person name="Cui X.M."/>
            <person name="Yuan T.T."/>
            <person name="Jiang B.G."/>
            <person name="Yang W.F."/>
            <person name="Lam T.T."/>
            <person name="Chang Q.C."/>
            <person name="Ding S.J."/>
            <person name="Wang X.J."/>
            <person name="Zhu J.G."/>
            <person name="Ruan X.D."/>
            <person name="Zhao L."/>
            <person name="Wei J.T."/>
            <person name="Ye R.Z."/>
            <person name="Que T.C."/>
            <person name="Du C.H."/>
            <person name="Zhou Y.H."/>
            <person name="Cheng J.X."/>
            <person name="Dai P.F."/>
            <person name="Guo W.B."/>
            <person name="Han X.H."/>
            <person name="Huang E.J."/>
            <person name="Li L.F."/>
            <person name="Wei W."/>
            <person name="Gao Y.C."/>
            <person name="Liu J.Z."/>
            <person name="Shao H.Z."/>
            <person name="Wang X."/>
            <person name="Wang C.C."/>
            <person name="Yang T.C."/>
            <person name="Huo Q.B."/>
            <person name="Li W."/>
            <person name="Chen H.Y."/>
            <person name="Chen S.E."/>
            <person name="Zhou L.G."/>
            <person name="Ni X.B."/>
            <person name="Tian J.H."/>
            <person name="Sheng Y."/>
            <person name="Liu T."/>
            <person name="Pan Y.S."/>
            <person name="Xia L.Y."/>
            <person name="Li J."/>
            <person name="Zhao F."/>
            <person name="Cao W.C."/>
        </authorList>
    </citation>
    <scope>NUCLEOTIDE SEQUENCE [LARGE SCALE GENOMIC DNA]</scope>
    <source>
        <strain evidence="2">HaeL-2018</strain>
    </source>
</reference>
<dbReference type="AlphaFoldDB" id="A0A9J6GWQ4"/>
<proteinExistence type="predicted"/>
<sequence length="172" mass="19695">MFVDEIKLSQHLSVTTSARIDGVVDLGPFTTEKERTLPCDHGMPIMFSPFVRKWTQILAVWATHRNMKGDLLAKVLIEAVLLAEDAGLFVDFITCDGATCNRNMWKELGIEATAQHIKSRIHHPKDRTRFLHFVSDFPHLIKCLRNNLLTHDFETRDGEVSFFMIHSAYISI</sequence>
<dbReference type="Pfam" id="PF21787">
    <property type="entry name" value="TNP-like_RNaseH_N"/>
    <property type="match status" value="1"/>
</dbReference>
<comment type="caution">
    <text evidence="2">The sequence shown here is derived from an EMBL/GenBank/DDBJ whole genome shotgun (WGS) entry which is preliminary data.</text>
</comment>
<keyword evidence="3" id="KW-1185">Reference proteome</keyword>
<protein>
    <recommendedName>
        <fullName evidence="1">Transposable element P transposase-like RNase H domain-containing protein</fullName>
    </recommendedName>
</protein>
<evidence type="ECO:0000313" key="3">
    <source>
        <dbReference type="Proteomes" id="UP000821853"/>
    </source>
</evidence>
<dbReference type="OrthoDB" id="6627680at2759"/>
<dbReference type="VEuPathDB" id="VectorBase:HLOH_054287"/>
<gene>
    <name evidence="2" type="ORF">HPB48_023536</name>
</gene>
<dbReference type="Proteomes" id="UP000821853">
    <property type="component" value="Unassembled WGS sequence"/>
</dbReference>
<evidence type="ECO:0000259" key="1">
    <source>
        <dbReference type="Pfam" id="PF21787"/>
    </source>
</evidence>
<dbReference type="EMBL" id="JABSTR010000636">
    <property type="protein sequence ID" value="KAH9382911.1"/>
    <property type="molecule type" value="Genomic_DNA"/>
</dbReference>
<organism evidence="2 3">
    <name type="scientific">Haemaphysalis longicornis</name>
    <name type="common">Bush tick</name>
    <dbReference type="NCBI Taxonomy" id="44386"/>
    <lineage>
        <taxon>Eukaryota</taxon>
        <taxon>Metazoa</taxon>
        <taxon>Ecdysozoa</taxon>
        <taxon>Arthropoda</taxon>
        <taxon>Chelicerata</taxon>
        <taxon>Arachnida</taxon>
        <taxon>Acari</taxon>
        <taxon>Parasitiformes</taxon>
        <taxon>Ixodida</taxon>
        <taxon>Ixodoidea</taxon>
        <taxon>Ixodidae</taxon>
        <taxon>Haemaphysalinae</taxon>
        <taxon>Haemaphysalis</taxon>
    </lineage>
</organism>
<dbReference type="InterPro" id="IPR048365">
    <property type="entry name" value="TNP-like_RNaseH_N"/>
</dbReference>
<accession>A0A9J6GWQ4</accession>
<feature type="domain" description="Transposable element P transposase-like RNase H" evidence="1">
    <location>
        <begin position="2"/>
        <end position="109"/>
    </location>
</feature>
<evidence type="ECO:0000313" key="2">
    <source>
        <dbReference type="EMBL" id="KAH9382911.1"/>
    </source>
</evidence>